<reference evidence="1" key="1">
    <citation type="submission" date="2023-03" db="EMBL/GenBank/DDBJ databases">
        <title>Massive genome expansion in bonnet fungi (Mycena s.s.) driven by repeated elements and novel gene families across ecological guilds.</title>
        <authorList>
            <consortium name="Lawrence Berkeley National Laboratory"/>
            <person name="Harder C.B."/>
            <person name="Miyauchi S."/>
            <person name="Viragh M."/>
            <person name="Kuo A."/>
            <person name="Thoen E."/>
            <person name="Andreopoulos B."/>
            <person name="Lu D."/>
            <person name="Skrede I."/>
            <person name="Drula E."/>
            <person name="Henrissat B."/>
            <person name="Morin E."/>
            <person name="Kohler A."/>
            <person name="Barry K."/>
            <person name="LaButti K."/>
            <person name="Morin E."/>
            <person name="Salamov A."/>
            <person name="Lipzen A."/>
            <person name="Mereny Z."/>
            <person name="Hegedus B."/>
            <person name="Baldrian P."/>
            <person name="Stursova M."/>
            <person name="Weitz H."/>
            <person name="Taylor A."/>
            <person name="Grigoriev I.V."/>
            <person name="Nagy L.G."/>
            <person name="Martin F."/>
            <person name="Kauserud H."/>
        </authorList>
    </citation>
    <scope>NUCLEOTIDE SEQUENCE</scope>
    <source>
        <strain evidence="1">CBHHK067</strain>
    </source>
</reference>
<comment type="caution">
    <text evidence="1">The sequence shown here is derived from an EMBL/GenBank/DDBJ whole genome shotgun (WGS) entry which is preliminary data.</text>
</comment>
<dbReference type="AlphaFoldDB" id="A0AAD7CT96"/>
<name>A0AAD7CT96_MYCRO</name>
<organism evidence="1 2">
    <name type="scientific">Mycena rosella</name>
    <name type="common">Pink bonnet</name>
    <name type="synonym">Agaricus rosellus</name>
    <dbReference type="NCBI Taxonomy" id="1033263"/>
    <lineage>
        <taxon>Eukaryota</taxon>
        <taxon>Fungi</taxon>
        <taxon>Dikarya</taxon>
        <taxon>Basidiomycota</taxon>
        <taxon>Agaricomycotina</taxon>
        <taxon>Agaricomycetes</taxon>
        <taxon>Agaricomycetidae</taxon>
        <taxon>Agaricales</taxon>
        <taxon>Marasmiineae</taxon>
        <taxon>Mycenaceae</taxon>
        <taxon>Mycena</taxon>
    </lineage>
</organism>
<accession>A0AAD7CT96</accession>
<dbReference type="Proteomes" id="UP001221757">
    <property type="component" value="Unassembled WGS sequence"/>
</dbReference>
<keyword evidence="2" id="KW-1185">Reference proteome</keyword>
<protein>
    <submittedName>
        <fullName evidence="1">Uncharacterized protein</fullName>
    </submittedName>
</protein>
<proteinExistence type="predicted"/>
<sequence length="129" mass="14487">MSHDNKARYVSNGKDRPDHRFSDISQYIALHISLVVNWIFESSTVLQQTLCGTPPDLVAHLADIAGILAHIRRTPLEFSGACPADADEVQSLSSGIRWSSRHYSAEVARFRGREVPDFAAIIRRRLPDF</sequence>
<evidence type="ECO:0000313" key="2">
    <source>
        <dbReference type="Proteomes" id="UP001221757"/>
    </source>
</evidence>
<dbReference type="EMBL" id="JARKIE010000278">
    <property type="protein sequence ID" value="KAJ7658551.1"/>
    <property type="molecule type" value="Genomic_DNA"/>
</dbReference>
<evidence type="ECO:0000313" key="1">
    <source>
        <dbReference type="EMBL" id="KAJ7658551.1"/>
    </source>
</evidence>
<gene>
    <name evidence="1" type="ORF">B0H17DRAFT_1145576</name>
</gene>